<keyword evidence="2" id="KW-1185">Reference proteome</keyword>
<sequence>MAITPAQKTALEEVINALLSITSAPRKRQVAAMFLDLVDRNDWPHYYEVIPEPRCLNHTKTGIEKGRFKDALDVYTDLSLVFWNAVFYNEAGSQIALDAENLKNILNVEWKKRSVLPPPRSESPPPQSPQKIYKSDASSSTTTTTAATQSNPNTATTTTPMPPRRTGTPNATSQSTPYQRPIRPRSSQNQHRRQDSDMDVDVDGTPDPDTDGGGGTGSYDTASVAGTSGTFGASAGSGPGPGSGRERDPDGDELVRQLEKGLIKWPGFGAEGWVENLSPERIIEIVHAVKAQKDVIGNKVSAALEALPEDSTAVLHLSYTAPLSLKLIENKARAKEYTSKQFDLAMAQLFEKGRRWHKPCTEPYGQVLLLQRLYQALTSVNPPLGPPYVSTTNFSALRAGPGNAKLITGIGSNSGTSAAPAGTANNSTTAGANEAEQPQQQALTGVTTFRVSSKDRTFVDELHYKGWSVKLADWVHLSNPDDPSRPVVGQVFRCWVSDEPSKKGQPGITVSWYYRPEQTWHPAERQFWEGEVFKTSHFADHPLPDLIEKIACQFTARHIRGRPRPPFWYLGWPLYVCDSRYHDPRAQDKDKALAPFVKIKNWNSCVPEEVRKSTEFMPIYNFERTVLPELYPSPFLVKGGIKGPGGILEGTSAGAASGGGTGSGGADEDGAGTPSLARTRPRRNVGGGANATAATSNAAGTGAQTRGMTPTTVMNATAAVSMDGTTSYYGASGTNAYGSAMASGTPANATAGMTAMAPGYQYQYGYRSQYGTVGLTQPGVGTSMGAGTSAGGGSGERSVVVATGVTSSALMVEKLSSETAKHFERDPETNEVLWFSAPPVNLPKPTPTRHSLAYIHFLAEKKRKREEREEQEQEQEGRVGEEVTSKSKKQAVNGVNGRGSGGVVNDASIAGSMVGVVS</sequence>
<dbReference type="Proteomes" id="UP000308600">
    <property type="component" value="Unassembled WGS sequence"/>
</dbReference>
<organism evidence="1 2">
    <name type="scientific">Pluteus cervinus</name>
    <dbReference type="NCBI Taxonomy" id="181527"/>
    <lineage>
        <taxon>Eukaryota</taxon>
        <taxon>Fungi</taxon>
        <taxon>Dikarya</taxon>
        <taxon>Basidiomycota</taxon>
        <taxon>Agaricomycotina</taxon>
        <taxon>Agaricomycetes</taxon>
        <taxon>Agaricomycetidae</taxon>
        <taxon>Agaricales</taxon>
        <taxon>Pluteineae</taxon>
        <taxon>Pluteaceae</taxon>
        <taxon>Pluteus</taxon>
    </lineage>
</organism>
<reference evidence="1 2" key="1">
    <citation type="journal article" date="2019" name="Nat. Ecol. Evol.">
        <title>Megaphylogeny resolves global patterns of mushroom evolution.</title>
        <authorList>
            <person name="Varga T."/>
            <person name="Krizsan K."/>
            <person name="Foldi C."/>
            <person name="Dima B."/>
            <person name="Sanchez-Garcia M."/>
            <person name="Sanchez-Ramirez S."/>
            <person name="Szollosi G.J."/>
            <person name="Szarkandi J.G."/>
            <person name="Papp V."/>
            <person name="Albert L."/>
            <person name="Andreopoulos W."/>
            <person name="Angelini C."/>
            <person name="Antonin V."/>
            <person name="Barry K.W."/>
            <person name="Bougher N.L."/>
            <person name="Buchanan P."/>
            <person name="Buyck B."/>
            <person name="Bense V."/>
            <person name="Catcheside P."/>
            <person name="Chovatia M."/>
            <person name="Cooper J."/>
            <person name="Damon W."/>
            <person name="Desjardin D."/>
            <person name="Finy P."/>
            <person name="Geml J."/>
            <person name="Haridas S."/>
            <person name="Hughes K."/>
            <person name="Justo A."/>
            <person name="Karasinski D."/>
            <person name="Kautmanova I."/>
            <person name="Kiss B."/>
            <person name="Kocsube S."/>
            <person name="Kotiranta H."/>
            <person name="LaButti K.M."/>
            <person name="Lechner B.E."/>
            <person name="Liimatainen K."/>
            <person name="Lipzen A."/>
            <person name="Lukacs Z."/>
            <person name="Mihaltcheva S."/>
            <person name="Morgado L.N."/>
            <person name="Niskanen T."/>
            <person name="Noordeloos M.E."/>
            <person name="Ohm R.A."/>
            <person name="Ortiz-Santana B."/>
            <person name="Ovrebo C."/>
            <person name="Racz N."/>
            <person name="Riley R."/>
            <person name="Savchenko A."/>
            <person name="Shiryaev A."/>
            <person name="Soop K."/>
            <person name="Spirin V."/>
            <person name="Szebenyi C."/>
            <person name="Tomsovsky M."/>
            <person name="Tulloss R.E."/>
            <person name="Uehling J."/>
            <person name="Grigoriev I.V."/>
            <person name="Vagvolgyi C."/>
            <person name="Papp T."/>
            <person name="Martin F.M."/>
            <person name="Miettinen O."/>
            <person name="Hibbett D.S."/>
            <person name="Nagy L.G."/>
        </authorList>
    </citation>
    <scope>NUCLEOTIDE SEQUENCE [LARGE SCALE GENOMIC DNA]</scope>
    <source>
        <strain evidence="1 2">NL-1719</strain>
    </source>
</reference>
<name>A0ACD3B274_9AGAR</name>
<evidence type="ECO:0000313" key="2">
    <source>
        <dbReference type="Proteomes" id="UP000308600"/>
    </source>
</evidence>
<evidence type="ECO:0000313" key="1">
    <source>
        <dbReference type="EMBL" id="TFK71699.1"/>
    </source>
</evidence>
<proteinExistence type="predicted"/>
<accession>A0ACD3B274</accession>
<protein>
    <submittedName>
        <fullName evidence="1">Uncharacterized protein</fullName>
    </submittedName>
</protein>
<gene>
    <name evidence="1" type="ORF">BDN72DRAFT_957862</name>
</gene>
<dbReference type="EMBL" id="ML208294">
    <property type="protein sequence ID" value="TFK71699.1"/>
    <property type="molecule type" value="Genomic_DNA"/>
</dbReference>